<dbReference type="InterPro" id="IPR017451">
    <property type="entry name" value="F-box-assoc_interact_dom"/>
</dbReference>
<accession>A0A9N7NWP2</accession>
<feature type="domain" description="F-box" evidence="1">
    <location>
        <begin position="13"/>
        <end position="59"/>
    </location>
</feature>
<dbReference type="Proteomes" id="UP001153555">
    <property type="component" value="Unassembled WGS sequence"/>
</dbReference>
<evidence type="ECO:0000313" key="2">
    <source>
        <dbReference type="EMBL" id="CAA0837846.1"/>
    </source>
</evidence>
<comment type="caution">
    <text evidence="2">The sequence shown here is derived from an EMBL/GenBank/DDBJ whole genome shotgun (WGS) entry which is preliminary data.</text>
</comment>
<dbReference type="SMART" id="SM00256">
    <property type="entry name" value="FBOX"/>
    <property type="match status" value="1"/>
</dbReference>
<reference evidence="2" key="1">
    <citation type="submission" date="2019-12" db="EMBL/GenBank/DDBJ databases">
        <authorList>
            <person name="Scholes J."/>
        </authorList>
    </citation>
    <scope>NUCLEOTIDE SEQUENCE</scope>
</reference>
<name>A0A9N7NWP2_STRHE</name>
<sequence>MELSNSHDPTADIKFTGHLPGDAIIEILSRLPAKDLCKFRCVSKSWLDLLTRDEEFVTRHMQRSKKKPMSLIRRYNNNNNNNKSQVTVELTLKDVQGNIADKFTEKIDGPVNSFVTYGPLSVFCSMRSLYVCNPSMHRVVRVPSGPNNARFQNMGFGHLPKRNEYKIVNMFKSDKMKCEIFSFKSGENVQLGSWRTIKDCPSNNAWWMDGYPVCANGIMYWTLSSLSEKKIHLVSEFGKRRI</sequence>
<dbReference type="Pfam" id="PF00646">
    <property type="entry name" value="F-box"/>
    <property type="match status" value="1"/>
</dbReference>
<evidence type="ECO:0000259" key="1">
    <source>
        <dbReference type="PROSITE" id="PS50181"/>
    </source>
</evidence>
<dbReference type="EMBL" id="CACSLK010030614">
    <property type="protein sequence ID" value="CAA0837846.1"/>
    <property type="molecule type" value="Genomic_DNA"/>
</dbReference>
<dbReference type="PANTHER" id="PTHR31111">
    <property type="entry name" value="BNAA05G37150D PROTEIN-RELATED"/>
    <property type="match status" value="1"/>
</dbReference>
<protein>
    <recommendedName>
        <fullName evidence="1">F-box domain-containing protein</fullName>
    </recommendedName>
</protein>
<organism evidence="2 3">
    <name type="scientific">Striga hermonthica</name>
    <name type="common">Purple witchweed</name>
    <name type="synonym">Buchnera hermonthica</name>
    <dbReference type="NCBI Taxonomy" id="68872"/>
    <lineage>
        <taxon>Eukaryota</taxon>
        <taxon>Viridiplantae</taxon>
        <taxon>Streptophyta</taxon>
        <taxon>Embryophyta</taxon>
        <taxon>Tracheophyta</taxon>
        <taxon>Spermatophyta</taxon>
        <taxon>Magnoliopsida</taxon>
        <taxon>eudicotyledons</taxon>
        <taxon>Gunneridae</taxon>
        <taxon>Pentapetalae</taxon>
        <taxon>asterids</taxon>
        <taxon>lamiids</taxon>
        <taxon>Lamiales</taxon>
        <taxon>Orobanchaceae</taxon>
        <taxon>Buchnereae</taxon>
        <taxon>Striga</taxon>
    </lineage>
</organism>
<dbReference type="SUPFAM" id="SSF81383">
    <property type="entry name" value="F-box domain"/>
    <property type="match status" value="1"/>
</dbReference>
<keyword evidence="3" id="KW-1185">Reference proteome</keyword>
<proteinExistence type="predicted"/>
<dbReference type="NCBIfam" id="TIGR01640">
    <property type="entry name" value="F_box_assoc_1"/>
    <property type="match status" value="1"/>
</dbReference>
<dbReference type="InterPro" id="IPR036047">
    <property type="entry name" value="F-box-like_dom_sf"/>
</dbReference>
<dbReference type="PANTHER" id="PTHR31111:SF136">
    <property type="entry name" value="F-BOX ASSOCIATED DOMAIN-CONTAINING PROTEIN"/>
    <property type="match status" value="1"/>
</dbReference>
<dbReference type="InterPro" id="IPR013187">
    <property type="entry name" value="F-box-assoc_dom_typ3"/>
</dbReference>
<evidence type="ECO:0000313" key="3">
    <source>
        <dbReference type="Proteomes" id="UP001153555"/>
    </source>
</evidence>
<gene>
    <name evidence="2" type="ORF">SHERM_00241</name>
</gene>
<dbReference type="InterPro" id="IPR001810">
    <property type="entry name" value="F-box_dom"/>
</dbReference>
<dbReference type="CDD" id="cd22157">
    <property type="entry name" value="F-box_AtFBW1-like"/>
    <property type="match status" value="1"/>
</dbReference>
<dbReference type="Pfam" id="PF08268">
    <property type="entry name" value="FBA_3"/>
    <property type="match status" value="1"/>
</dbReference>
<dbReference type="AlphaFoldDB" id="A0A9N7NWP2"/>
<dbReference type="Gene3D" id="1.20.1280.50">
    <property type="match status" value="1"/>
</dbReference>
<dbReference type="OrthoDB" id="5319261at2759"/>
<dbReference type="PROSITE" id="PS50181">
    <property type="entry name" value="FBOX"/>
    <property type="match status" value="1"/>
</dbReference>